<keyword evidence="5" id="KW-0694">RNA-binding</keyword>
<dbReference type="PANTHER" id="PTHR10746">
    <property type="entry name" value="50S RIBOSOMAL PROTEIN L4"/>
    <property type="match status" value="1"/>
</dbReference>
<dbReference type="PANTHER" id="PTHR10746:SF6">
    <property type="entry name" value="LARGE RIBOSOMAL SUBUNIT PROTEIN UL4M"/>
    <property type="match status" value="1"/>
</dbReference>
<organism evidence="7 8">
    <name type="scientific">Chitinophaga skermanii</name>
    <dbReference type="NCBI Taxonomy" id="331697"/>
    <lineage>
        <taxon>Bacteria</taxon>
        <taxon>Pseudomonadati</taxon>
        <taxon>Bacteroidota</taxon>
        <taxon>Chitinophagia</taxon>
        <taxon>Chitinophagales</taxon>
        <taxon>Chitinophagaceae</taxon>
        <taxon>Chitinophaga</taxon>
    </lineage>
</organism>
<proteinExistence type="inferred from homology"/>
<dbReference type="HAMAP" id="MF_01328_B">
    <property type="entry name" value="Ribosomal_uL4_B"/>
    <property type="match status" value="1"/>
</dbReference>
<dbReference type="SUPFAM" id="SSF52166">
    <property type="entry name" value="Ribosomal protein L4"/>
    <property type="match status" value="1"/>
</dbReference>
<dbReference type="RefSeq" id="WP_111599762.1">
    <property type="nucleotide sequence ID" value="NZ_QLLL01000009.1"/>
</dbReference>
<evidence type="ECO:0000313" key="8">
    <source>
        <dbReference type="Proteomes" id="UP000249547"/>
    </source>
</evidence>
<dbReference type="NCBIfam" id="TIGR03953">
    <property type="entry name" value="rplD_bact"/>
    <property type="match status" value="1"/>
</dbReference>
<keyword evidence="3 5" id="KW-0687">Ribonucleoprotein</keyword>
<evidence type="ECO:0000256" key="2">
    <source>
        <dbReference type="ARBA" id="ARBA00022980"/>
    </source>
</evidence>
<evidence type="ECO:0000256" key="4">
    <source>
        <dbReference type="ARBA" id="ARBA00035244"/>
    </source>
</evidence>
<dbReference type="AlphaFoldDB" id="A0A327Q7N6"/>
<accession>A0A327Q7N6</accession>
<evidence type="ECO:0000256" key="6">
    <source>
        <dbReference type="SAM" id="MobiDB-lite"/>
    </source>
</evidence>
<dbReference type="GO" id="GO:0003735">
    <property type="term" value="F:structural constituent of ribosome"/>
    <property type="evidence" value="ECO:0007669"/>
    <property type="project" value="InterPro"/>
</dbReference>
<keyword evidence="2 5" id="KW-0689">Ribosomal protein</keyword>
<evidence type="ECO:0000256" key="5">
    <source>
        <dbReference type="HAMAP-Rule" id="MF_01328"/>
    </source>
</evidence>
<comment type="similarity">
    <text evidence="1 5">Belongs to the universal ribosomal protein uL4 family.</text>
</comment>
<sequence length="213" mass="23451">MTLDILNIEGKKTGRTVELPAEIFGVEPNNHVIYLAVKQYLAAQRQGTHKVKTRAEVKGASRKLHKQKGTGGSRKGNIRNPLYKGGGTIFGPKPHGYAFKLNRKVKDLAKISALSAKAKDNSIIILEDVNFAAPKTKQFLSILNNLNINAAGKKTMFVMPEFNDNVYLSLRNIPTVNGAILSDINTYDIMNSNYVVFTESAVKIFTEDESVVA</sequence>
<feature type="region of interest" description="Disordered" evidence="6">
    <location>
        <begin position="51"/>
        <end position="78"/>
    </location>
</feature>
<dbReference type="GO" id="GO:0019843">
    <property type="term" value="F:rRNA binding"/>
    <property type="evidence" value="ECO:0007669"/>
    <property type="project" value="UniProtKB-UniRule"/>
</dbReference>
<dbReference type="Proteomes" id="UP000249547">
    <property type="component" value="Unassembled WGS sequence"/>
</dbReference>
<dbReference type="EMBL" id="QLLL01000009">
    <property type="protein sequence ID" value="RAI99807.1"/>
    <property type="molecule type" value="Genomic_DNA"/>
</dbReference>
<name>A0A327Q7N6_9BACT</name>
<comment type="subunit">
    <text evidence="5">Part of the 50S ribosomal subunit.</text>
</comment>
<evidence type="ECO:0000256" key="1">
    <source>
        <dbReference type="ARBA" id="ARBA00010528"/>
    </source>
</evidence>
<dbReference type="OrthoDB" id="9803201at2"/>
<evidence type="ECO:0000256" key="3">
    <source>
        <dbReference type="ARBA" id="ARBA00023274"/>
    </source>
</evidence>
<comment type="function">
    <text evidence="5">One of the primary rRNA binding proteins, this protein initially binds near the 5'-end of the 23S rRNA. It is important during the early stages of 50S assembly. It makes multiple contacts with different domains of the 23S rRNA in the assembled 50S subunit and ribosome.</text>
</comment>
<dbReference type="InterPro" id="IPR013005">
    <property type="entry name" value="Ribosomal_uL4-like"/>
</dbReference>
<dbReference type="InterPro" id="IPR002136">
    <property type="entry name" value="Ribosomal_uL4"/>
</dbReference>
<evidence type="ECO:0000313" key="7">
    <source>
        <dbReference type="EMBL" id="RAI99807.1"/>
    </source>
</evidence>
<gene>
    <name evidence="5" type="primary">rplD</name>
    <name evidence="7" type="ORF">LX64_04360</name>
</gene>
<comment type="function">
    <text evidence="5">Forms part of the polypeptide exit tunnel.</text>
</comment>
<dbReference type="GO" id="GO:1990904">
    <property type="term" value="C:ribonucleoprotein complex"/>
    <property type="evidence" value="ECO:0007669"/>
    <property type="project" value="UniProtKB-KW"/>
</dbReference>
<dbReference type="Pfam" id="PF00573">
    <property type="entry name" value="Ribosomal_L4"/>
    <property type="match status" value="1"/>
</dbReference>
<protein>
    <recommendedName>
        <fullName evidence="4 5">Large ribosomal subunit protein uL4</fullName>
    </recommendedName>
</protein>
<dbReference type="GO" id="GO:0005840">
    <property type="term" value="C:ribosome"/>
    <property type="evidence" value="ECO:0007669"/>
    <property type="project" value="UniProtKB-KW"/>
</dbReference>
<dbReference type="Gene3D" id="3.40.1370.10">
    <property type="match status" value="1"/>
</dbReference>
<keyword evidence="8" id="KW-1185">Reference proteome</keyword>
<dbReference type="GO" id="GO:0006412">
    <property type="term" value="P:translation"/>
    <property type="evidence" value="ECO:0007669"/>
    <property type="project" value="UniProtKB-UniRule"/>
</dbReference>
<comment type="caution">
    <text evidence="7">The sequence shown here is derived from an EMBL/GenBank/DDBJ whole genome shotgun (WGS) entry which is preliminary data.</text>
</comment>
<dbReference type="InterPro" id="IPR023574">
    <property type="entry name" value="Ribosomal_uL4_dom_sf"/>
</dbReference>
<keyword evidence="5" id="KW-0699">rRNA-binding</keyword>
<reference evidence="7 8" key="1">
    <citation type="submission" date="2018-06" db="EMBL/GenBank/DDBJ databases">
        <title>Genomic Encyclopedia of Archaeal and Bacterial Type Strains, Phase II (KMG-II): from individual species to whole genera.</title>
        <authorList>
            <person name="Goeker M."/>
        </authorList>
    </citation>
    <scope>NUCLEOTIDE SEQUENCE [LARGE SCALE GENOMIC DNA]</scope>
    <source>
        <strain evidence="7 8">DSM 23857</strain>
    </source>
</reference>